<dbReference type="AlphaFoldDB" id="A0A0F9LES6"/>
<keyword evidence="10" id="KW-0233">DNA recombination</keyword>
<evidence type="ECO:0000256" key="4">
    <source>
        <dbReference type="ARBA" id="ARBA00022723"/>
    </source>
</evidence>
<keyword evidence="7" id="KW-0378">Hydrolase</keyword>
<reference evidence="12" key="1">
    <citation type="journal article" date="2015" name="Nature">
        <title>Complex archaea that bridge the gap between prokaryotes and eukaryotes.</title>
        <authorList>
            <person name="Spang A."/>
            <person name="Saw J.H."/>
            <person name="Jorgensen S.L."/>
            <person name="Zaremba-Niedzwiedzka K."/>
            <person name="Martijn J."/>
            <person name="Lind A.E."/>
            <person name="van Eijk R."/>
            <person name="Schleper C."/>
            <person name="Guy L."/>
            <person name="Ettema T.J."/>
        </authorList>
    </citation>
    <scope>NUCLEOTIDE SEQUENCE</scope>
</reference>
<evidence type="ECO:0000256" key="10">
    <source>
        <dbReference type="ARBA" id="ARBA00023172"/>
    </source>
</evidence>
<keyword evidence="9" id="KW-0238">DNA-binding</keyword>
<keyword evidence="11" id="KW-0234">DNA repair</keyword>
<dbReference type="Pfam" id="PF02075">
    <property type="entry name" value="RuvC"/>
    <property type="match status" value="1"/>
</dbReference>
<dbReference type="PRINTS" id="PR00696">
    <property type="entry name" value="RSOLVASERUVC"/>
</dbReference>
<dbReference type="EMBL" id="LAZR01007362">
    <property type="protein sequence ID" value="KKM85741.1"/>
    <property type="molecule type" value="Genomic_DNA"/>
</dbReference>
<keyword evidence="6" id="KW-0227">DNA damage</keyword>
<proteinExistence type="inferred from homology"/>
<organism evidence="12">
    <name type="scientific">marine sediment metagenome</name>
    <dbReference type="NCBI Taxonomy" id="412755"/>
    <lineage>
        <taxon>unclassified sequences</taxon>
        <taxon>metagenomes</taxon>
        <taxon>ecological metagenomes</taxon>
    </lineage>
</organism>
<dbReference type="GO" id="GO:0006310">
    <property type="term" value="P:DNA recombination"/>
    <property type="evidence" value="ECO:0007669"/>
    <property type="project" value="UniProtKB-KW"/>
</dbReference>
<evidence type="ECO:0000256" key="6">
    <source>
        <dbReference type="ARBA" id="ARBA00022763"/>
    </source>
</evidence>
<keyword evidence="5" id="KW-0255">Endonuclease</keyword>
<accession>A0A0F9LES6</accession>
<evidence type="ECO:0000313" key="12">
    <source>
        <dbReference type="EMBL" id="KKM85741.1"/>
    </source>
</evidence>
<protein>
    <submittedName>
        <fullName evidence="12">Uncharacterized protein</fullName>
    </submittedName>
</protein>
<dbReference type="InterPro" id="IPR002176">
    <property type="entry name" value="X-over_junc_endoDNase_RuvC"/>
</dbReference>
<evidence type="ECO:0000256" key="7">
    <source>
        <dbReference type="ARBA" id="ARBA00022801"/>
    </source>
</evidence>
<evidence type="ECO:0000256" key="2">
    <source>
        <dbReference type="ARBA" id="ARBA00022490"/>
    </source>
</evidence>
<evidence type="ECO:0000256" key="11">
    <source>
        <dbReference type="ARBA" id="ARBA00023204"/>
    </source>
</evidence>
<evidence type="ECO:0000256" key="8">
    <source>
        <dbReference type="ARBA" id="ARBA00022842"/>
    </source>
</evidence>
<sequence>MEPAAVFAPGNKVRLISGRIGYITRIWTGSLDWIWIQTDRHVQMLVPSNRFSIVEFGDFALGILGIDPGSRKTGFGIIELDGRNIKHVINGRLMVGDGDFPGRLKQIFEGLTDIILRYQPDMMAIEKVFLHKNADSALKLGQARGAAICAGVSQNLSVHEYTATQIKKAVVGNGHAQKEQVQYMMSLILTLPEVPAEDAADALACAITHANFASIGGSQASKLPEGMRTSRRGGRYSR</sequence>
<keyword evidence="2" id="KW-0963">Cytoplasm</keyword>
<dbReference type="HAMAP" id="MF_00034">
    <property type="entry name" value="RuvC"/>
    <property type="match status" value="1"/>
</dbReference>
<name>A0A0F9LES6_9ZZZZ</name>
<dbReference type="GO" id="GO:0006281">
    <property type="term" value="P:DNA repair"/>
    <property type="evidence" value="ECO:0007669"/>
    <property type="project" value="UniProtKB-KW"/>
</dbReference>
<dbReference type="InterPro" id="IPR020563">
    <property type="entry name" value="X-over_junc_endoDNase_Mg_BS"/>
</dbReference>
<dbReference type="CDD" id="cd16962">
    <property type="entry name" value="RuvC"/>
    <property type="match status" value="1"/>
</dbReference>
<gene>
    <name evidence="12" type="ORF">LCGC14_1285960</name>
</gene>
<evidence type="ECO:0000256" key="3">
    <source>
        <dbReference type="ARBA" id="ARBA00022722"/>
    </source>
</evidence>
<evidence type="ECO:0000256" key="5">
    <source>
        <dbReference type="ARBA" id="ARBA00022759"/>
    </source>
</evidence>
<keyword evidence="8" id="KW-0460">Magnesium</keyword>
<dbReference type="PROSITE" id="PS01321">
    <property type="entry name" value="RUVC"/>
    <property type="match status" value="1"/>
</dbReference>
<dbReference type="PANTHER" id="PTHR30194">
    <property type="entry name" value="CROSSOVER JUNCTION ENDODEOXYRIBONUCLEASE RUVC"/>
    <property type="match status" value="1"/>
</dbReference>
<evidence type="ECO:0000256" key="9">
    <source>
        <dbReference type="ARBA" id="ARBA00023125"/>
    </source>
</evidence>
<dbReference type="PANTHER" id="PTHR30194:SF3">
    <property type="entry name" value="CROSSOVER JUNCTION ENDODEOXYRIBONUCLEASE RUVC"/>
    <property type="match status" value="1"/>
</dbReference>
<dbReference type="SUPFAM" id="SSF53098">
    <property type="entry name" value="Ribonuclease H-like"/>
    <property type="match status" value="1"/>
</dbReference>
<keyword evidence="4" id="KW-0479">Metal-binding</keyword>
<dbReference type="FunFam" id="3.30.420.10:FF:000002">
    <property type="entry name" value="Crossover junction endodeoxyribonuclease RuvC"/>
    <property type="match status" value="1"/>
</dbReference>
<dbReference type="Gene3D" id="3.30.420.10">
    <property type="entry name" value="Ribonuclease H-like superfamily/Ribonuclease H"/>
    <property type="match status" value="1"/>
</dbReference>
<dbReference type="NCBIfam" id="TIGR00228">
    <property type="entry name" value="ruvC"/>
    <property type="match status" value="1"/>
</dbReference>
<comment type="caution">
    <text evidence="12">The sequence shown here is derived from an EMBL/GenBank/DDBJ whole genome shotgun (WGS) entry which is preliminary data.</text>
</comment>
<evidence type="ECO:0000256" key="1">
    <source>
        <dbReference type="ARBA" id="ARBA00009518"/>
    </source>
</evidence>
<dbReference type="GO" id="GO:0003677">
    <property type="term" value="F:DNA binding"/>
    <property type="evidence" value="ECO:0007669"/>
    <property type="project" value="UniProtKB-KW"/>
</dbReference>
<keyword evidence="3" id="KW-0540">Nuclease</keyword>
<dbReference type="InterPro" id="IPR012337">
    <property type="entry name" value="RNaseH-like_sf"/>
</dbReference>
<comment type="similarity">
    <text evidence="1">Belongs to the RuvC family.</text>
</comment>
<dbReference type="GO" id="GO:0046872">
    <property type="term" value="F:metal ion binding"/>
    <property type="evidence" value="ECO:0007669"/>
    <property type="project" value="UniProtKB-KW"/>
</dbReference>
<dbReference type="GO" id="GO:0008821">
    <property type="term" value="F:crossover junction DNA endonuclease activity"/>
    <property type="evidence" value="ECO:0007669"/>
    <property type="project" value="InterPro"/>
</dbReference>
<dbReference type="InterPro" id="IPR036397">
    <property type="entry name" value="RNaseH_sf"/>
</dbReference>